<dbReference type="Pfam" id="PF07449">
    <property type="entry name" value="HyaE"/>
    <property type="match status" value="1"/>
</dbReference>
<dbReference type="Proteomes" id="UP000769780">
    <property type="component" value="Unassembled WGS sequence"/>
</dbReference>
<gene>
    <name evidence="1" type="ORF">H0185_13045</name>
</gene>
<evidence type="ECO:0000313" key="2">
    <source>
        <dbReference type="Proteomes" id="UP000769780"/>
    </source>
</evidence>
<dbReference type="PROSITE" id="PS51257">
    <property type="entry name" value="PROKAR_LIPOPROTEIN"/>
    <property type="match status" value="1"/>
</dbReference>
<proteinExistence type="predicted"/>
<dbReference type="Gene3D" id="3.40.30.10">
    <property type="entry name" value="Glutaredoxin"/>
    <property type="match status" value="1"/>
</dbReference>
<accession>A0ABS7K6G0</accession>
<dbReference type="EMBL" id="JACWFH010000014">
    <property type="protein sequence ID" value="MBY0097725.1"/>
    <property type="molecule type" value="Genomic_DNA"/>
</dbReference>
<dbReference type="RefSeq" id="WP_221873946.1">
    <property type="nucleotide sequence ID" value="NZ_JACWFH010000014.1"/>
</dbReference>
<reference evidence="1 2" key="1">
    <citation type="submission" date="2020-07" db="EMBL/GenBank/DDBJ databases">
        <title>Fungal Genomes of the International Space Station.</title>
        <authorList>
            <person name="Seuylemezian A."/>
            <person name="Singh N.K."/>
            <person name="Wood J."/>
            <person name="Venkateswaran K."/>
        </authorList>
    </citation>
    <scope>NUCLEOTIDE SEQUENCE [LARGE SCALE GENOMIC DNA]</scope>
    <source>
        <strain evidence="1 2">PL-B2</strain>
    </source>
</reference>
<comment type="caution">
    <text evidence="1">The sequence shown here is derived from an EMBL/GenBank/DDBJ whole genome shotgun (WGS) entry which is preliminary data.</text>
</comment>
<name>A0ABS7K6G0_9BACI</name>
<protein>
    <submittedName>
        <fullName evidence="1">Small peptidoglycan-associated lipoprotein</fullName>
    </submittedName>
</protein>
<sequence>MKGLSMILTATFLIFTSSCSSTNKYEELGLEYDVKQIIFFSDDANYNYEAPYYDAIIELKREFPEEFKDMMVLSGNKASKYDSLLKVEKQPALVIFYQDKVAVKIHGFVSKDEIIKPITDFLSKDELATTH</sequence>
<keyword evidence="1" id="KW-0449">Lipoprotein</keyword>
<evidence type="ECO:0000313" key="1">
    <source>
        <dbReference type="EMBL" id="MBY0097725.1"/>
    </source>
</evidence>
<keyword evidence="2" id="KW-1185">Reference proteome</keyword>
<organism evidence="1 2">
    <name type="scientific">Mesobacillus maritimus</name>
    <dbReference type="NCBI Taxonomy" id="1643336"/>
    <lineage>
        <taxon>Bacteria</taxon>
        <taxon>Bacillati</taxon>
        <taxon>Bacillota</taxon>
        <taxon>Bacilli</taxon>
        <taxon>Bacillales</taxon>
        <taxon>Bacillaceae</taxon>
        <taxon>Mesobacillus</taxon>
    </lineage>
</organism>
<dbReference type="InterPro" id="IPR010893">
    <property type="entry name" value="NiFe-hyd_mat_HyaE"/>
</dbReference>